<name>A0A239IQQ6_9FIRM</name>
<evidence type="ECO:0000259" key="1">
    <source>
        <dbReference type="SMART" id="SM01321"/>
    </source>
</evidence>
<gene>
    <name evidence="2" type="ORF">SAMN05446037_10301</name>
    <name evidence="3" type="ORF">SAMN05446037_10551</name>
</gene>
<dbReference type="GO" id="GO:0006313">
    <property type="term" value="P:DNA transposition"/>
    <property type="evidence" value="ECO:0007669"/>
    <property type="project" value="InterPro"/>
</dbReference>
<dbReference type="AlphaFoldDB" id="A0A239IQQ6"/>
<reference evidence="4" key="1">
    <citation type="submission" date="2017-06" db="EMBL/GenBank/DDBJ databases">
        <authorList>
            <person name="Varghese N."/>
            <person name="Submissions S."/>
        </authorList>
    </citation>
    <scope>NUCLEOTIDE SEQUENCE [LARGE SCALE GENOMIC DNA]</scope>
    <source>
        <strain evidence="4">SCA</strain>
    </source>
</reference>
<dbReference type="SMART" id="SM01321">
    <property type="entry name" value="Y1_Tnp"/>
    <property type="match status" value="1"/>
</dbReference>
<evidence type="ECO:0000313" key="3">
    <source>
        <dbReference type="EMBL" id="SNT21844.1"/>
    </source>
</evidence>
<dbReference type="InterPro" id="IPR036515">
    <property type="entry name" value="Transposase_17_sf"/>
</dbReference>
<protein>
    <submittedName>
        <fullName evidence="2">REP element-mobilizing transposase RayT</fullName>
    </submittedName>
</protein>
<sequence>MPRKAREKSESGNYHIILRGINKQIIFEDEEDNTKFLQTLNEYKDKSGYKIYGYCLMGNHAHILLQEVEEGIETIMRRIGSSYVYWYNWKYKRCGHLFQDRYKSEPIENESYFLTVLRYIHQNPVKAGITKDI</sequence>
<feature type="non-terminal residue" evidence="2">
    <location>
        <position position="133"/>
    </location>
</feature>
<dbReference type="InterPro" id="IPR002686">
    <property type="entry name" value="Transposase_17"/>
</dbReference>
<dbReference type="PANTHER" id="PTHR34322:SF2">
    <property type="entry name" value="TRANSPOSASE IS200-LIKE DOMAIN-CONTAINING PROTEIN"/>
    <property type="match status" value="1"/>
</dbReference>
<dbReference type="SUPFAM" id="SSF143422">
    <property type="entry name" value="Transposase IS200-like"/>
    <property type="match status" value="1"/>
</dbReference>
<dbReference type="Pfam" id="PF01797">
    <property type="entry name" value="Y1_Tnp"/>
    <property type="match status" value="1"/>
</dbReference>
<keyword evidence="4" id="KW-1185">Reference proteome</keyword>
<dbReference type="Gene3D" id="3.30.70.1290">
    <property type="entry name" value="Transposase IS200-like"/>
    <property type="match status" value="1"/>
</dbReference>
<dbReference type="EMBL" id="FZOJ01000055">
    <property type="protein sequence ID" value="SNT21844.1"/>
    <property type="molecule type" value="Genomic_DNA"/>
</dbReference>
<organism evidence="2 4">
    <name type="scientific">Anaerovirgula multivorans</name>
    <dbReference type="NCBI Taxonomy" id="312168"/>
    <lineage>
        <taxon>Bacteria</taxon>
        <taxon>Bacillati</taxon>
        <taxon>Bacillota</taxon>
        <taxon>Clostridia</taxon>
        <taxon>Peptostreptococcales</taxon>
        <taxon>Natronincolaceae</taxon>
        <taxon>Anaerovirgula</taxon>
    </lineage>
</organism>
<dbReference type="Proteomes" id="UP000198304">
    <property type="component" value="Unassembled WGS sequence"/>
</dbReference>
<dbReference type="EMBL" id="FZOJ01000030">
    <property type="protein sequence ID" value="SNS95885.1"/>
    <property type="molecule type" value="Genomic_DNA"/>
</dbReference>
<dbReference type="GO" id="GO:0004803">
    <property type="term" value="F:transposase activity"/>
    <property type="evidence" value="ECO:0007669"/>
    <property type="project" value="InterPro"/>
</dbReference>
<dbReference type="PANTHER" id="PTHR34322">
    <property type="entry name" value="TRANSPOSASE, Y1_TNP DOMAIN-CONTAINING"/>
    <property type="match status" value="1"/>
</dbReference>
<reference evidence="2 4" key="2">
    <citation type="submission" date="2017-06" db="EMBL/GenBank/DDBJ databases">
        <authorList>
            <person name="Kim H.J."/>
            <person name="Triplett B.A."/>
        </authorList>
    </citation>
    <scope>NUCLEOTIDE SEQUENCE [LARGE SCALE GENOMIC DNA]</scope>
    <source>
        <strain evidence="2 4">SCA</strain>
    </source>
</reference>
<dbReference type="GO" id="GO:0003677">
    <property type="term" value="F:DNA binding"/>
    <property type="evidence" value="ECO:0007669"/>
    <property type="project" value="InterPro"/>
</dbReference>
<evidence type="ECO:0000313" key="2">
    <source>
        <dbReference type="EMBL" id="SNS95885.1"/>
    </source>
</evidence>
<accession>A0A239IQQ6</accession>
<dbReference type="RefSeq" id="WP_242975213.1">
    <property type="nucleotide sequence ID" value="NZ_FZOJ01000030.1"/>
</dbReference>
<proteinExistence type="predicted"/>
<evidence type="ECO:0000313" key="4">
    <source>
        <dbReference type="Proteomes" id="UP000198304"/>
    </source>
</evidence>
<feature type="domain" description="Transposase IS200-like" evidence="1">
    <location>
        <begin position="9"/>
        <end position="123"/>
    </location>
</feature>